<keyword evidence="2" id="KW-1185">Reference proteome</keyword>
<dbReference type="Gene3D" id="3.40.50.2000">
    <property type="entry name" value="Glycogen Phosphorylase B"/>
    <property type="match status" value="1"/>
</dbReference>
<dbReference type="RefSeq" id="WP_264716267.1">
    <property type="nucleotide sequence ID" value="NZ_JAPDNT010000035.1"/>
</dbReference>
<evidence type="ECO:0000313" key="1">
    <source>
        <dbReference type="EMBL" id="MCW3477325.1"/>
    </source>
</evidence>
<evidence type="ECO:0000313" key="2">
    <source>
        <dbReference type="Proteomes" id="UP001165679"/>
    </source>
</evidence>
<reference evidence="1" key="2">
    <citation type="submission" date="2022-10" db="EMBL/GenBank/DDBJ databases">
        <authorList>
            <person name="Trinh H.N."/>
        </authorList>
    </citation>
    <scope>NUCLEOTIDE SEQUENCE</scope>
    <source>
        <strain evidence="1">RN2-1</strain>
    </source>
</reference>
<organism evidence="1 2">
    <name type="scientific">Limobrevibacterium gyesilva</name>
    <dbReference type="NCBI Taxonomy" id="2991712"/>
    <lineage>
        <taxon>Bacteria</taxon>
        <taxon>Pseudomonadati</taxon>
        <taxon>Pseudomonadota</taxon>
        <taxon>Alphaproteobacteria</taxon>
        <taxon>Acetobacterales</taxon>
        <taxon>Acetobacteraceae</taxon>
        <taxon>Limobrevibacterium</taxon>
    </lineage>
</organism>
<sequence>MTGATDVAILNGFGRTLGDSIIGLQALHAARTLGAIPGKPVLFRLPGLSPLIEAVYAAAADLAEVRELPWTDATPERPFTPAAAFARVIDIRDFAFDPAFRGAPMIDYFLRHLGVAPAGVPPALKRNAWLAPRVTLPPQPAAGHVLVCPRTANPMRDMPDAVHAHILDWLGTHTGAPVLTQAMLPPAGSLAELCGLVAAARLVVAADTAMVHLADAFRVPCLAFFTTHRPEWRVRDYPLCTPVHRPAPGLPPAIEFVRGPDDVAAAQAAWGPGLAWLDPVLAAAWRRSENP</sequence>
<dbReference type="AlphaFoldDB" id="A0AA41YVT1"/>
<dbReference type="EMBL" id="JAPDNT010000035">
    <property type="protein sequence ID" value="MCW3477325.1"/>
    <property type="molecule type" value="Genomic_DNA"/>
</dbReference>
<dbReference type="Pfam" id="PF01075">
    <property type="entry name" value="Glyco_transf_9"/>
    <property type="match status" value="1"/>
</dbReference>
<reference evidence="1" key="1">
    <citation type="submission" date="2022-09" db="EMBL/GenBank/DDBJ databases">
        <title>Rhodovastum sp. nov. RN2-1 isolated from soil in Seongnam, South Korea.</title>
        <authorList>
            <person name="Le N.T."/>
        </authorList>
    </citation>
    <scope>NUCLEOTIDE SEQUENCE</scope>
    <source>
        <strain evidence="1">RN2-1</strain>
    </source>
</reference>
<dbReference type="InterPro" id="IPR002201">
    <property type="entry name" value="Glyco_trans_9"/>
</dbReference>
<name>A0AA41YVT1_9PROT</name>
<accession>A0AA41YVT1</accession>
<evidence type="ECO:0008006" key="3">
    <source>
        <dbReference type="Google" id="ProtNLM"/>
    </source>
</evidence>
<dbReference type="Proteomes" id="UP001165679">
    <property type="component" value="Unassembled WGS sequence"/>
</dbReference>
<dbReference type="GO" id="GO:0016757">
    <property type="term" value="F:glycosyltransferase activity"/>
    <property type="evidence" value="ECO:0007669"/>
    <property type="project" value="InterPro"/>
</dbReference>
<protein>
    <recommendedName>
        <fullName evidence="3">ADP-heptose:LPS heptosyltransferase</fullName>
    </recommendedName>
</protein>
<dbReference type="SUPFAM" id="SSF53756">
    <property type="entry name" value="UDP-Glycosyltransferase/glycogen phosphorylase"/>
    <property type="match status" value="1"/>
</dbReference>
<comment type="caution">
    <text evidence="1">The sequence shown here is derived from an EMBL/GenBank/DDBJ whole genome shotgun (WGS) entry which is preliminary data.</text>
</comment>
<gene>
    <name evidence="1" type="ORF">OL599_22410</name>
</gene>
<proteinExistence type="predicted"/>